<dbReference type="OrthoDB" id="105450at2"/>
<protein>
    <submittedName>
        <fullName evidence="9">Nitrite/sulfite reductase hemoprotein beta-component ferrodoxin domain protein</fullName>
    </submittedName>
</protein>
<keyword evidence="5" id="KW-0408">Iron</keyword>
<keyword evidence="10" id="KW-1185">Reference proteome</keyword>
<dbReference type="STRING" id="446468.Ndas_1626"/>
<dbReference type="RefSeq" id="WP_013152662.1">
    <property type="nucleotide sequence ID" value="NC_014210.1"/>
</dbReference>
<dbReference type="PANTHER" id="PTHR32439">
    <property type="entry name" value="FERREDOXIN--NITRITE REDUCTASE, CHLOROPLASTIC"/>
    <property type="match status" value="1"/>
</dbReference>
<dbReference type="GeneID" id="91484231"/>
<sequence length="335" mass="35129">MSPMGSPSPSPTVRARRDRCPGALRPWPADDGLLVRLRLVGGRLPVRSLRALAAVAREYGDGRIHVTGRANVQLRALPGSGGRLSPEVLRALEETGLLPSPSHELVRNIMVSPRTGLGAGRADLRPVAAELDGLLCAEPRRAALPGRFLFVLDDGSGDLLERSCDLGAVALDARTAQLRVGEHWGPLTPLEEAPAALVRLADRFLELRGDGPDAPWHVAELPSPLTDPAPPVPGLPEPAPPLPHGPVPGIGRHVPVPEEGLDRAAADALAAEAVEAGSGELVVTPWRAVLVPAGHGTVSGRHRLAPEEHGPGPDRPVPADKHIPGQPDHVPGEAR</sequence>
<dbReference type="SUPFAM" id="SSF55124">
    <property type="entry name" value="Nitrite/Sulfite reductase N-terminal domain-like"/>
    <property type="match status" value="1"/>
</dbReference>
<keyword evidence="1" id="KW-0004">4Fe-4S</keyword>
<name>D7B4L5_NOCDD</name>
<dbReference type="InterPro" id="IPR051329">
    <property type="entry name" value="NIR_SIR_4Fe-4S"/>
</dbReference>
<dbReference type="GO" id="GO:0051539">
    <property type="term" value="F:4 iron, 4 sulfur cluster binding"/>
    <property type="evidence" value="ECO:0007669"/>
    <property type="project" value="UniProtKB-KW"/>
</dbReference>
<evidence type="ECO:0000313" key="9">
    <source>
        <dbReference type="EMBL" id="ADH67055.1"/>
    </source>
</evidence>
<evidence type="ECO:0000256" key="6">
    <source>
        <dbReference type="ARBA" id="ARBA00023014"/>
    </source>
</evidence>
<dbReference type="Proteomes" id="UP000002219">
    <property type="component" value="Chromosome 1"/>
</dbReference>
<dbReference type="Gene3D" id="3.30.413.10">
    <property type="entry name" value="Sulfite Reductase Hemoprotein, domain 1"/>
    <property type="match status" value="1"/>
</dbReference>
<dbReference type="InterPro" id="IPR036136">
    <property type="entry name" value="Nit/Sulf_reduc_fer-like_dom_sf"/>
</dbReference>
<proteinExistence type="predicted"/>
<dbReference type="AlphaFoldDB" id="D7B4L5"/>
<evidence type="ECO:0000259" key="8">
    <source>
        <dbReference type="Pfam" id="PF03460"/>
    </source>
</evidence>
<evidence type="ECO:0000256" key="3">
    <source>
        <dbReference type="ARBA" id="ARBA00022723"/>
    </source>
</evidence>
<accession>D7B4L5</accession>
<dbReference type="SUPFAM" id="SSF56014">
    <property type="entry name" value="Nitrite and sulphite reductase 4Fe-4S domain-like"/>
    <property type="match status" value="1"/>
</dbReference>
<evidence type="ECO:0000256" key="7">
    <source>
        <dbReference type="SAM" id="MobiDB-lite"/>
    </source>
</evidence>
<evidence type="ECO:0000256" key="5">
    <source>
        <dbReference type="ARBA" id="ARBA00023004"/>
    </source>
</evidence>
<dbReference type="EMBL" id="CP002040">
    <property type="protein sequence ID" value="ADH67055.1"/>
    <property type="molecule type" value="Genomic_DNA"/>
</dbReference>
<keyword evidence="3" id="KW-0479">Metal-binding</keyword>
<dbReference type="InterPro" id="IPR045854">
    <property type="entry name" value="NO2/SO3_Rdtase_4Fe4S_sf"/>
</dbReference>
<dbReference type="HOGENOM" id="CLU_015667_0_0_11"/>
<evidence type="ECO:0000256" key="2">
    <source>
        <dbReference type="ARBA" id="ARBA00022617"/>
    </source>
</evidence>
<reference evidence="9 10" key="1">
    <citation type="journal article" date="2010" name="Stand. Genomic Sci.">
        <title>Complete genome sequence of Nocardiopsis dassonvillei type strain (IMRU 509).</title>
        <authorList>
            <person name="Sun H."/>
            <person name="Lapidus A."/>
            <person name="Nolan M."/>
            <person name="Lucas S."/>
            <person name="Del Rio T.G."/>
            <person name="Tice H."/>
            <person name="Cheng J.F."/>
            <person name="Tapia R."/>
            <person name="Han C."/>
            <person name="Goodwin L."/>
            <person name="Pitluck S."/>
            <person name="Pagani I."/>
            <person name="Ivanova N."/>
            <person name="Mavromatis K."/>
            <person name="Mikhailova N."/>
            <person name="Pati A."/>
            <person name="Chen A."/>
            <person name="Palaniappan K."/>
            <person name="Land M."/>
            <person name="Hauser L."/>
            <person name="Chang Y.J."/>
            <person name="Jeffries C.D."/>
            <person name="Djao O.D."/>
            <person name="Rohde M."/>
            <person name="Sikorski J."/>
            <person name="Goker M."/>
            <person name="Woyke T."/>
            <person name="Bristow J."/>
            <person name="Eisen J.A."/>
            <person name="Markowitz V."/>
            <person name="Hugenholtz P."/>
            <person name="Kyrpides N.C."/>
            <person name="Klenk H.P."/>
        </authorList>
    </citation>
    <scope>NUCLEOTIDE SEQUENCE [LARGE SCALE GENOMIC DNA]</scope>
    <source>
        <strain evidence="10">ATCC 23218 / DSM 43111 / CIP 107115 / JCM 7437 / KCTC 9190 / NBRC 14626 / NCTC 10488 / NRRL B-5397 / IMRU 509</strain>
    </source>
</reference>
<keyword evidence="4" id="KW-0560">Oxidoreductase</keyword>
<dbReference type="InterPro" id="IPR005117">
    <property type="entry name" value="NiRdtase/SiRdtase_haem-b_fer"/>
</dbReference>
<gene>
    <name evidence="9" type="ordered locus">Ndas_1626</name>
</gene>
<dbReference type="eggNOG" id="COG0155">
    <property type="taxonomic scope" value="Bacteria"/>
</dbReference>
<dbReference type="Pfam" id="PF03460">
    <property type="entry name" value="NIR_SIR_ferr"/>
    <property type="match status" value="1"/>
</dbReference>
<organism evidence="9 10">
    <name type="scientific">Nocardiopsis dassonvillei (strain ATCC 23218 / DSM 43111 / CIP 107115 / JCM 7437 / KCTC 9190 / NBRC 14626 / NCTC 10488 / NRRL B-5397 / IMRU 509)</name>
    <name type="common">Actinomadura dassonvillei</name>
    <dbReference type="NCBI Taxonomy" id="446468"/>
    <lineage>
        <taxon>Bacteria</taxon>
        <taxon>Bacillati</taxon>
        <taxon>Actinomycetota</taxon>
        <taxon>Actinomycetes</taxon>
        <taxon>Streptosporangiales</taxon>
        <taxon>Nocardiopsidaceae</taxon>
        <taxon>Nocardiopsis</taxon>
    </lineage>
</organism>
<feature type="compositionally biased region" description="Pro residues" evidence="7">
    <location>
        <begin position="1"/>
        <end position="10"/>
    </location>
</feature>
<keyword evidence="6" id="KW-0411">Iron-sulfur</keyword>
<evidence type="ECO:0000256" key="4">
    <source>
        <dbReference type="ARBA" id="ARBA00023002"/>
    </source>
</evidence>
<feature type="region of interest" description="Disordered" evidence="7">
    <location>
        <begin position="1"/>
        <end position="22"/>
    </location>
</feature>
<feature type="compositionally biased region" description="Basic and acidic residues" evidence="7">
    <location>
        <begin position="304"/>
        <end position="323"/>
    </location>
</feature>
<dbReference type="Gene3D" id="3.90.480.10">
    <property type="entry name" value="Sulfite Reductase Hemoprotein,Domain 2"/>
    <property type="match status" value="1"/>
</dbReference>
<evidence type="ECO:0000256" key="1">
    <source>
        <dbReference type="ARBA" id="ARBA00022485"/>
    </source>
</evidence>
<feature type="domain" description="Nitrite/Sulfite reductase ferredoxin-like" evidence="8">
    <location>
        <begin position="31"/>
        <end position="78"/>
    </location>
</feature>
<dbReference type="PANTHER" id="PTHR32439:SF9">
    <property type="entry name" value="BLR3264 PROTEIN"/>
    <property type="match status" value="1"/>
</dbReference>
<keyword evidence="2" id="KW-0349">Heme</keyword>
<evidence type="ECO:0000313" key="10">
    <source>
        <dbReference type="Proteomes" id="UP000002219"/>
    </source>
</evidence>
<dbReference type="GO" id="GO:0046872">
    <property type="term" value="F:metal ion binding"/>
    <property type="evidence" value="ECO:0007669"/>
    <property type="project" value="UniProtKB-KW"/>
</dbReference>
<feature type="region of interest" description="Disordered" evidence="7">
    <location>
        <begin position="297"/>
        <end position="335"/>
    </location>
</feature>
<dbReference type="GO" id="GO:0016491">
    <property type="term" value="F:oxidoreductase activity"/>
    <property type="evidence" value="ECO:0007669"/>
    <property type="project" value="UniProtKB-KW"/>
</dbReference>
<dbReference type="KEGG" id="nda:Ndas_1626"/>